<dbReference type="SUPFAM" id="SSF52058">
    <property type="entry name" value="L domain-like"/>
    <property type="match status" value="1"/>
</dbReference>
<evidence type="ECO:0000259" key="1">
    <source>
        <dbReference type="Pfam" id="PF01030"/>
    </source>
</evidence>
<dbReference type="InterPro" id="IPR000494">
    <property type="entry name" value="Rcpt_L-dom"/>
</dbReference>
<protein>
    <submittedName>
        <fullName evidence="2">Receptor L domain protein</fullName>
    </submittedName>
</protein>
<dbReference type="EMBL" id="JOJR01000004">
    <property type="protein sequence ID" value="RCN52857.1"/>
    <property type="molecule type" value="Genomic_DNA"/>
</dbReference>
<dbReference type="Gene3D" id="3.80.20.20">
    <property type="entry name" value="Receptor L-domain"/>
    <property type="match status" value="1"/>
</dbReference>
<dbReference type="AlphaFoldDB" id="A0A368HC01"/>
<proteinExistence type="predicted"/>
<feature type="domain" description="Receptor L-domain" evidence="1">
    <location>
        <begin position="22"/>
        <end position="117"/>
    </location>
</feature>
<comment type="caution">
    <text evidence="2">The sequence shown here is derived from an EMBL/GenBank/DDBJ whole genome shotgun (WGS) entry which is preliminary data.</text>
</comment>
<sequence length="137" mass="16102">MACRMRLPIQSEFEEEFRKRPCVHFFGHLRFSEEANYIYDIVQKLERITGCITIINSNLVNANFSNLREIIHDENFCDVDYALRIIGNMKLKSVTFHPKFKVRLDKVFISVNPRLKQDRISPGGKKFYLGSLKGFCH</sequence>
<dbReference type="InterPro" id="IPR036941">
    <property type="entry name" value="Rcpt_L-dom_sf"/>
</dbReference>
<accession>A0A368HC01</accession>
<keyword evidence="2" id="KW-0675">Receptor</keyword>
<dbReference type="OrthoDB" id="5864224at2759"/>
<keyword evidence="3" id="KW-1185">Reference proteome</keyword>
<gene>
    <name evidence="2" type="ORF">ANCCAN_00852</name>
</gene>
<evidence type="ECO:0000313" key="2">
    <source>
        <dbReference type="EMBL" id="RCN52857.1"/>
    </source>
</evidence>
<evidence type="ECO:0000313" key="3">
    <source>
        <dbReference type="Proteomes" id="UP000252519"/>
    </source>
</evidence>
<reference evidence="2 3" key="1">
    <citation type="submission" date="2014-10" db="EMBL/GenBank/DDBJ databases">
        <title>Draft genome of the hookworm Ancylostoma caninum.</title>
        <authorList>
            <person name="Mitreva M."/>
        </authorList>
    </citation>
    <scope>NUCLEOTIDE SEQUENCE [LARGE SCALE GENOMIC DNA]</scope>
    <source>
        <strain evidence="2 3">Baltimore</strain>
    </source>
</reference>
<dbReference type="Pfam" id="PF01030">
    <property type="entry name" value="Recep_L_domain"/>
    <property type="match status" value="1"/>
</dbReference>
<name>A0A368HC01_ANCCA</name>
<dbReference type="Proteomes" id="UP000252519">
    <property type="component" value="Unassembled WGS sequence"/>
</dbReference>
<organism evidence="2 3">
    <name type="scientific">Ancylostoma caninum</name>
    <name type="common">Dog hookworm</name>
    <dbReference type="NCBI Taxonomy" id="29170"/>
    <lineage>
        <taxon>Eukaryota</taxon>
        <taxon>Metazoa</taxon>
        <taxon>Ecdysozoa</taxon>
        <taxon>Nematoda</taxon>
        <taxon>Chromadorea</taxon>
        <taxon>Rhabditida</taxon>
        <taxon>Rhabditina</taxon>
        <taxon>Rhabditomorpha</taxon>
        <taxon>Strongyloidea</taxon>
        <taxon>Ancylostomatidae</taxon>
        <taxon>Ancylostomatinae</taxon>
        <taxon>Ancylostoma</taxon>
    </lineage>
</organism>